<sequence>MLQGLVMCAKCGDRMTVRYHLHGTRRVPDYVCQRGGIAHAEPICQLIVGGELDAAVGKLLVQAVTPLTLGVALAVQKELEKRCDPAAVVNGCPEARFSGF</sequence>
<proteinExistence type="predicted"/>
<dbReference type="HOGENOM" id="CLU_2303369_0_0_4"/>
<organism evidence="2 3">
    <name type="scientific">Polaromonas naphthalenivorans (strain CJ2)</name>
    <dbReference type="NCBI Taxonomy" id="365044"/>
    <lineage>
        <taxon>Bacteria</taxon>
        <taxon>Pseudomonadati</taxon>
        <taxon>Pseudomonadota</taxon>
        <taxon>Betaproteobacteria</taxon>
        <taxon>Burkholderiales</taxon>
        <taxon>Comamonadaceae</taxon>
        <taxon>Polaromonas</taxon>
    </lineage>
</organism>
<gene>
    <name evidence="2" type="ordered locus">Pnap_2470</name>
</gene>
<dbReference type="KEGG" id="pna:Pnap_2470"/>
<evidence type="ECO:0000313" key="2">
    <source>
        <dbReference type="EMBL" id="ABM37775.1"/>
    </source>
</evidence>
<dbReference type="eggNOG" id="COG1961">
    <property type="taxonomic scope" value="Bacteria"/>
</dbReference>
<protein>
    <submittedName>
        <fullName evidence="2">Recombinase</fullName>
    </submittedName>
</protein>
<dbReference type="AlphaFoldDB" id="A1VQ47"/>
<dbReference type="InterPro" id="IPR025827">
    <property type="entry name" value="Zn_ribbon_recom_dom"/>
</dbReference>
<dbReference type="STRING" id="365044.Pnap_2470"/>
<dbReference type="RefSeq" id="WP_011801853.1">
    <property type="nucleotide sequence ID" value="NC_008781.1"/>
</dbReference>
<reference evidence="3" key="1">
    <citation type="journal article" date="2009" name="Environ. Microbiol.">
        <title>The genome of Polaromonas naphthalenivorans strain CJ2, isolated from coal tar-contaminated sediment, reveals physiological and metabolic versatility and evolution through extensive horizontal gene transfer.</title>
        <authorList>
            <person name="Yagi J.M."/>
            <person name="Sims D."/>
            <person name="Brettin T."/>
            <person name="Bruce D."/>
            <person name="Madsen E.L."/>
        </authorList>
    </citation>
    <scope>NUCLEOTIDE SEQUENCE [LARGE SCALE GENOMIC DNA]</scope>
    <source>
        <strain evidence="3">CJ2</strain>
    </source>
</reference>
<dbReference type="EMBL" id="CP000529">
    <property type="protein sequence ID" value="ABM37775.1"/>
    <property type="molecule type" value="Genomic_DNA"/>
</dbReference>
<name>A1VQ47_POLNA</name>
<dbReference type="Pfam" id="PF13408">
    <property type="entry name" value="Zn_ribbon_recom"/>
    <property type="match status" value="1"/>
</dbReference>
<keyword evidence="3" id="KW-1185">Reference proteome</keyword>
<evidence type="ECO:0000313" key="3">
    <source>
        <dbReference type="Proteomes" id="UP000000644"/>
    </source>
</evidence>
<dbReference type="Proteomes" id="UP000000644">
    <property type="component" value="Chromosome"/>
</dbReference>
<feature type="domain" description="Recombinase zinc beta ribbon" evidence="1">
    <location>
        <begin position="1"/>
        <end position="36"/>
    </location>
</feature>
<accession>A1VQ47</accession>
<evidence type="ECO:0000259" key="1">
    <source>
        <dbReference type="Pfam" id="PF13408"/>
    </source>
</evidence>